<dbReference type="SMART" id="SM00428">
    <property type="entry name" value="H3"/>
    <property type="match status" value="1"/>
</dbReference>
<evidence type="ECO:0000256" key="2">
    <source>
        <dbReference type="SAM" id="MobiDB-lite"/>
    </source>
</evidence>
<keyword evidence="5" id="KW-1185">Reference proteome</keyword>
<accession>A0AAP0B1Z5</accession>
<feature type="compositionally biased region" description="Polar residues" evidence="2">
    <location>
        <begin position="20"/>
        <end position="41"/>
    </location>
</feature>
<dbReference type="Gene3D" id="1.10.20.10">
    <property type="entry name" value="Histone, subunit A"/>
    <property type="match status" value="1"/>
</dbReference>
<dbReference type="InterPro" id="IPR009072">
    <property type="entry name" value="Histone-fold"/>
</dbReference>
<evidence type="ECO:0000313" key="5">
    <source>
        <dbReference type="Proteomes" id="UP001418222"/>
    </source>
</evidence>
<organism evidence="4 5">
    <name type="scientific">Platanthera zijinensis</name>
    <dbReference type="NCBI Taxonomy" id="2320716"/>
    <lineage>
        <taxon>Eukaryota</taxon>
        <taxon>Viridiplantae</taxon>
        <taxon>Streptophyta</taxon>
        <taxon>Embryophyta</taxon>
        <taxon>Tracheophyta</taxon>
        <taxon>Spermatophyta</taxon>
        <taxon>Magnoliopsida</taxon>
        <taxon>Liliopsida</taxon>
        <taxon>Asparagales</taxon>
        <taxon>Orchidaceae</taxon>
        <taxon>Orchidoideae</taxon>
        <taxon>Orchideae</taxon>
        <taxon>Orchidinae</taxon>
        <taxon>Platanthera</taxon>
    </lineage>
</organism>
<gene>
    <name evidence="4" type="primary">HTR12</name>
    <name evidence="4" type="ORF">KSP39_PZI019606</name>
</gene>
<name>A0AAP0B1Z5_9ASPA</name>
<comment type="similarity">
    <text evidence="1">Belongs to the histone H3 family.</text>
</comment>
<feature type="region of interest" description="Disordered" evidence="2">
    <location>
        <begin position="1"/>
        <end position="77"/>
    </location>
</feature>
<dbReference type="GO" id="GO:0000786">
    <property type="term" value="C:nucleosome"/>
    <property type="evidence" value="ECO:0007669"/>
    <property type="project" value="InterPro"/>
</dbReference>
<dbReference type="SUPFAM" id="SSF47113">
    <property type="entry name" value="Histone-fold"/>
    <property type="match status" value="1"/>
</dbReference>
<dbReference type="GO" id="GO:0003677">
    <property type="term" value="F:DNA binding"/>
    <property type="evidence" value="ECO:0007669"/>
    <property type="project" value="InterPro"/>
</dbReference>
<dbReference type="Proteomes" id="UP001418222">
    <property type="component" value="Unassembled WGS sequence"/>
</dbReference>
<dbReference type="GO" id="GO:0046982">
    <property type="term" value="F:protein heterodimerization activity"/>
    <property type="evidence" value="ECO:0007669"/>
    <property type="project" value="InterPro"/>
</dbReference>
<comment type="caution">
    <text evidence="4">The sequence shown here is derived from an EMBL/GenBank/DDBJ whole genome shotgun (WGS) entry which is preliminary data.</text>
</comment>
<dbReference type="Pfam" id="PF00125">
    <property type="entry name" value="Histone"/>
    <property type="match status" value="1"/>
</dbReference>
<sequence length="173" mass="19978">MGRTKHFSNRDRRRSERRLGSNQSVVDQQQETEPANNSTAPDLNRAVEGRSNNAEQPHSGGPQGMTGEARKRSKRRFRPGTVALREIRKFQKSWNLLIPRAPFIRIVRDITCFYSKEVNRWQAEALIAIQEAAEAFLVELFDNANLCAIHAKRVTLMQKDMQLARRIGGRRHW</sequence>
<dbReference type="InterPro" id="IPR000164">
    <property type="entry name" value="Histone_H3/CENP-A"/>
</dbReference>
<protein>
    <submittedName>
        <fullName evidence="4">Histone H3-like centromeric protein HTR12</fullName>
    </submittedName>
</protein>
<evidence type="ECO:0000259" key="3">
    <source>
        <dbReference type="Pfam" id="PF00125"/>
    </source>
</evidence>
<dbReference type="AlphaFoldDB" id="A0AAP0B1Z5"/>
<evidence type="ECO:0000313" key="4">
    <source>
        <dbReference type="EMBL" id="KAK8923771.1"/>
    </source>
</evidence>
<dbReference type="GO" id="GO:0030527">
    <property type="term" value="F:structural constituent of chromatin"/>
    <property type="evidence" value="ECO:0007669"/>
    <property type="project" value="InterPro"/>
</dbReference>
<evidence type="ECO:0000256" key="1">
    <source>
        <dbReference type="ARBA" id="ARBA00010343"/>
    </source>
</evidence>
<reference evidence="4 5" key="1">
    <citation type="journal article" date="2022" name="Nat. Plants">
        <title>Genomes of leafy and leafless Platanthera orchids illuminate the evolution of mycoheterotrophy.</title>
        <authorList>
            <person name="Li M.H."/>
            <person name="Liu K.W."/>
            <person name="Li Z."/>
            <person name="Lu H.C."/>
            <person name="Ye Q.L."/>
            <person name="Zhang D."/>
            <person name="Wang J.Y."/>
            <person name="Li Y.F."/>
            <person name="Zhong Z.M."/>
            <person name="Liu X."/>
            <person name="Yu X."/>
            <person name="Liu D.K."/>
            <person name="Tu X.D."/>
            <person name="Liu B."/>
            <person name="Hao Y."/>
            <person name="Liao X.Y."/>
            <person name="Jiang Y.T."/>
            <person name="Sun W.H."/>
            <person name="Chen J."/>
            <person name="Chen Y.Q."/>
            <person name="Ai Y."/>
            <person name="Zhai J.W."/>
            <person name="Wu S.S."/>
            <person name="Zhou Z."/>
            <person name="Hsiao Y.Y."/>
            <person name="Wu W.L."/>
            <person name="Chen Y.Y."/>
            <person name="Lin Y.F."/>
            <person name="Hsu J.L."/>
            <person name="Li C.Y."/>
            <person name="Wang Z.W."/>
            <person name="Zhao X."/>
            <person name="Zhong W.Y."/>
            <person name="Ma X.K."/>
            <person name="Ma L."/>
            <person name="Huang J."/>
            <person name="Chen G.Z."/>
            <person name="Huang M.Z."/>
            <person name="Huang L."/>
            <person name="Peng D.H."/>
            <person name="Luo Y.B."/>
            <person name="Zou S.Q."/>
            <person name="Chen S.P."/>
            <person name="Lan S."/>
            <person name="Tsai W.C."/>
            <person name="Van de Peer Y."/>
            <person name="Liu Z.J."/>
        </authorList>
    </citation>
    <scope>NUCLEOTIDE SEQUENCE [LARGE SCALE GENOMIC DNA]</scope>
    <source>
        <strain evidence="4">Lor287</strain>
    </source>
</reference>
<proteinExistence type="inferred from homology"/>
<dbReference type="InterPro" id="IPR007125">
    <property type="entry name" value="H2A/H2B/H3"/>
</dbReference>
<dbReference type="PRINTS" id="PR00622">
    <property type="entry name" value="HISTONEH3"/>
</dbReference>
<feature type="domain" description="Core Histone H2A/H2B/H3" evidence="3">
    <location>
        <begin position="79"/>
        <end position="167"/>
    </location>
</feature>
<dbReference type="PANTHER" id="PTHR11426">
    <property type="entry name" value="HISTONE H3"/>
    <property type="match status" value="1"/>
</dbReference>
<dbReference type="FunFam" id="1.10.20.10:FF:000088">
    <property type="entry name" value="Histone H3-like centromeric protein CSE4"/>
    <property type="match status" value="1"/>
</dbReference>
<dbReference type="CDD" id="cd22911">
    <property type="entry name" value="HFD_H3"/>
    <property type="match status" value="1"/>
</dbReference>
<feature type="compositionally biased region" description="Basic and acidic residues" evidence="2">
    <location>
        <begin position="8"/>
        <end position="19"/>
    </location>
</feature>
<dbReference type="EMBL" id="JBBWWQ010000017">
    <property type="protein sequence ID" value="KAK8923771.1"/>
    <property type="molecule type" value="Genomic_DNA"/>
</dbReference>